<organism evidence="9 10">
    <name type="scientific">Macrolepiota fuliginosa MF-IS2</name>
    <dbReference type="NCBI Taxonomy" id="1400762"/>
    <lineage>
        <taxon>Eukaryota</taxon>
        <taxon>Fungi</taxon>
        <taxon>Dikarya</taxon>
        <taxon>Basidiomycota</taxon>
        <taxon>Agaricomycotina</taxon>
        <taxon>Agaricomycetes</taxon>
        <taxon>Agaricomycetidae</taxon>
        <taxon>Agaricales</taxon>
        <taxon>Agaricineae</taxon>
        <taxon>Agaricaceae</taxon>
        <taxon>Macrolepiota</taxon>
    </lineage>
</organism>
<dbReference type="OrthoDB" id="18894at2759"/>
<evidence type="ECO:0000256" key="4">
    <source>
        <dbReference type="ARBA" id="ARBA00023136"/>
    </source>
</evidence>
<dbReference type="GO" id="GO:0016020">
    <property type="term" value="C:membrane"/>
    <property type="evidence" value="ECO:0007669"/>
    <property type="project" value="UniProtKB-SubCell"/>
</dbReference>
<accession>A0A9P5XNB9</accession>
<keyword evidence="2 6" id="KW-0812">Transmembrane</keyword>
<keyword evidence="4 6" id="KW-0472">Membrane</keyword>
<keyword evidence="10" id="KW-1185">Reference proteome</keyword>
<dbReference type="InterPro" id="IPR037185">
    <property type="entry name" value="EmrE-like"/>
</dbReference>
<feature type="signal peptide" evidence="7">
    <location>
        <begin position="1"/>
        <end position="18"/>
    </location>
</feature>
<evidence type="ECO:0000259" key="8">
    <source>
        <dbReference type="Pfam" id="PF03151"/>
    </source>
</evidence>
<feature type="chain" id="PRO_5040400998" evidence="7">
    <location>
        <begin position="19"/>
        <end position="395"/>
    </location>
</feature>
<comment type="subcellular location">
    <subcellularLocation>
        <location evidence="1">Membrane</location>
        <topology evidence="1">Multi-pass membrane protein</topology>
    </subcellularLocation>
</comment>
<dbReference type="AlphaFoldDB" id="A0A9P5XNB9"/>
<feature type="transmembrane region" description="Helical" evidence="6">
    <location>
        <begin position="187"/>
        <end position="209"/>
    </location>
</feature>
<reference evidence="9" key="1">
    <citation type="submission" date="2020-11" db="EMBL/GenBank/DDBJ databases">
        <authorList>
            <consortium name="DOE Joint Genome Institute"/>
            <person name="Ahrendt S."/>
            <person name="Riley R."/>
            <person name="Andreopoulos W."/>
            <person name="Labutti K."/>
            <person name="Pangilinan J."/>
            <person name="Ruiz-Duenas F.J."/>
            <person name="Barrasa J.M."/>
            <person name="Sanchez-Garcia M."/>
            <person name="Camarero S."/>
            <person name="Miyauchi S."/>
            <person name="Serrano A."/>
            <person name="Linde D."/>
            <person name="Babiker R."/>
            <person name="Drula E."/>
            <person name="Ayuso-Fernandez I."/>
            <person name="Pacheco R."/>
            <person name="Padilla G."/>
            <person name="Ferreira P."/>
            <person name="Barriuso J."/>
            <person name="Kellner H."/>
            <person name="Castanera R."/>
            <person name="Alfaro M."/>
            <person name="Ramirez L."/>
            <person name="Pisabarro A.G."/>
            <person name="Kuo A."/>
            <person name="Tritt A."/>
            <person name="Lipzen A."/>
            <person name="He G."/>
            <person name="Yan M."/>
            <person name="Ng V."/>
            <person name="Cullen D."/>
            <person name="Martin F."/>
            <person name="Rosso M.-N."/>
            <person name="Henrissat B."/>
            <person name="Hibbett D."/>
            <person name="Martinez A.T."/>
            <person name="Grigoriev I.V."/>
        </authorList>
    </citation>
    <scope>NUCLEOTIDE SEQUENCE</scope>
    <source>
        <strain evidence="9">MF-IS2</strain>
    </source>
</reference>
<evidence type="ECO:0000256" key="5">
    <source>
        <dbReference type="SAM" id="MobiDB-lite"/>
    </source>
</evidence>
<protein>
    <submittedName>
        <fullName evidence="9">TPT-domain-containing protein</fullName>
    </submittedName>
</protein>
<dbReference type="EMBL" id="MU151057">
    <property type="protein sequence ID" value="KAF9453930.1"/>
    <property type="molecule type" value="Genomic_DNA"/>
</dbReference>
<keyword evidence="7" id="KW-0732">Signal</keyword>
<evidence type="ECO:0000256" key="7">
    <source>
        <dbReference type="SAM" id="SignalP"/>
    </source>
</evidence>
<feature type="domain" description="Sugar phosphate transporter" evidence="8">
    <location>
        <begin position="12"/>
        <end position="260"/>
    </location>
</feature>
<feature type="transmembrane region" description="Helical" evidence="6">
    <location>
        <begin position="244"/>
        <end position="262"/>
    </location>
</feature>
<evidence type="ECO:0000256" key="2">
    <source>
        <dbReference type="ARBA" id="ARBA00022692"/>
    </source>
</evidence>
<feature type="compositionally biased region" description="Basic and acidic residues" evidence="5">
    <location>
        <begin position="288"/>
        <end position="301"/>
    </location>
</feature>
<feature type="transmembrane region" description="Helical" evidence="6">
    <location>
        <begin position="59"/>
        <end position="80"/>
    </location>
</feature>
<evidence type="ECO:0000256" key="6">
    <source>
        <dbReference type="SAM" id="Phobius"/>
    </source>
</evidence>
<keyword evidence="3 6" id="KW-1133">Transmembrane helix</keyword>
<dbReference type="SUPFAM" id="SSF103481">
    <property type="entry name" value="Multidrug resistance efflux transporter EmrE"/>
    <property type="match status" value="2"/>
</dbReference>
<feature type="region of interest" description="Disordered" evidence="5">
    <location>
        <begin position="276"/>
        <end position="375"/>
    </location>
</feature>
<dbReference type="InterPro" id="IPR004853">
    <property type="entry name" value="Sugar_P_trans_dom"/>
</dbReference>
<dbReference type="PANTHER" id="PTHR11132">
    <property type="entry name" value="SOLUTE CARRIER FAMILY 35"/>
    <property type="match status" value="1"/>
</dbReference>
<feature type="transmembrane region" description="Helical" evidence="6">
    <location>
        <begin position="216"/>
        <end position="238"/>
    </location>
</feature>
<feature type="transmembrane region" description="Helical" evidence="6">
    <location>
        <begin position="87"/>
        <end position="104"/>
    </location>
</feature>
<comment type="caution">
    <text evidence="9">The sequence shown here is derived from an EMBL/GenBank/DDBJ whole genome shotgun (WGS) entry which is preliminary data.</text>
</comment>
<dbReference type="InterPro" id="IPR050186">
    <property type="entry name" value="TPT_transporter"/>
</dbReference>
<feature type="compositionally biased region" description="Basic and acidic residues" evidence="5">
    <location>
        <begin position="313"/>
        <end position="328"/>
    </location>
</feature>
<name>A0A9P5XNB9_9AGAR</name>
<dbReference type="Proteomes" id="UP000807342">
    <property type="component" value="Unassembled WGS sequence"/>
</dbReference>
<feature type="transmembrane region" description="Helical" evidence="6">
    <location>
        <begin position="110"/>
        <end position="129"/>
    </location>
</feature>
<evidence type="ECO:0000256" key="3">
    <source>
        <dbReference type="ARBA" id="ARBA00022989"/>
    </source>
</evidence>
<proteinExistence type="predicted"/>
<evidence type="ECO:0000313" key="10">
    <source>
        <dbReference type="Proteomes" id="UP000807342"/>
    </source>
</evidence>
<dbReference type="Pfam" id="PF03151">
    <property type="entry name" value="TPT"/>
    <property type="match status" value="1"/>
</dbReference>
<evidence type="ECO:0000256" key="1">
    <source>
        <dbReference type="ARBA" id="ARBA00004141"/>
    </source>
</evidence>
<evidence type="ECO:0000313" key="9">
    <source>
        <dbReference type="EMBL" id="KAF9453930.1"/>
    </source>
</evidence>
<sequence length="395" mass="43761">MHMFVQFALAAFLRFTWPAHFRPARVPTREDYGKKAVPTAVATGLDIGLSNLSLKTITLSFYTMCKSSSLIFVLLFAFLFHLEIFSWRLVAVIFLIFSGVLLMVATETHFSLDGFLLVISASALGGLRWSLTQIMLKNKKMGFDNPAATIYWLTPTMGLLLAILSAAKENWVTLFRGEFFSGSTKILETLFFLSAPGVVAFCMVLSEFYIIQRTGVVPMSIAGIAKEVTTISISSWFFGDQLTPLNIVGVAITVCGIALFTFHKYRKSLEADVPLDAHGNPVTGGDGDGTRFTEGEARESLAEEEEEFIRLNPEGEAHDEFGERRPRSGDSQLLFSADDGDEDADELRSLRSSKFKWKPNNTKEPSAGAGRLEEASAAVARESIELERMWTRDQS</sequence>
<feature type="transmembrane region" description="Helical" evidence="6">
    <location>
        <begin position="150"/>
        <end position="167"/>
    </location>
</feature>
<gene>
    <name evidence="9" type="ORF">P691DRAFT_811698</name>
</gene>